<gene>
    <name evidence="3" type="ORF">SISNIDRAFT_471769</name>
</gene>
<dbReference type="Proteomes" id="UP000076722">
    <property type="component" value="Unassembled WGS sequence"/>
</dbReference>
<feature type="domain" description="Nucleoplasmin-like" evidence="2">
    <location>
        <begin position="8"/>
        <end position="116"/>
    </location>
</feature>
<dbReference type="AlphaFoldDB" id="A0A164M860"/>
<name>A0A164M860_9AGAM</name>
<evidence type="ECO:0000313" key="4">
    <source>
        <dbReference type="Proteomes" id="UP000076722"/>
    </source>
</evidence>
<dbReference type="InterPro" id="IPR041232">
    <property type="entry name" value="NPL"/>
</dbReference>
<accession>A0A164M860</accession>
<evidence type="ECO:0000313" key="3">
    <source>
        <dbReference type="EMBL" id="KZS86459.1"/>
    </source>
</evidence>
<reference evidence="3 4" key="1">
    <citation type="journal article" date="2016" name="Mol. Biol. Evol.">
        <title>Comparative Genomics of Early-Diverging Mushroom-Forming Fungi Provides Insights into the Origins of Lignocellulose Decay Capabilities.</title>
        <authorList>
            <person name="Nagy L.G."/>
            <person name="Riley R."/>
            <person name="Tritt A."/>
            <person name="Adam C."/>
            <person name="Daum C."/>
            <person name="Floudas D."/>
            <person name="Sun H."/>
            <person name="Yadav J.S."/>
            <person name="Pangilinan J."/>
            <person name="Larsson K.H."/>
            <person name="Matsuura K."/>
            <person name="Barry K."/>
            <person name="Labutti K."/>
            <person name="Kuo R."/>
            <person name="Ohm R.A."/>
            <person name="Bhattacharya S.S."/>
            <person name="Shirouzu T."/>
            <person name="Yoshinaga Y."/>
            <person name="Martin F.M."/>
            <person name="Grigoriev I.V."/>
            <person name="Hibbett D.S."/>
        </authorList>
    </citation>
    <scope>NUCLEOTIDE SEQUENCE [LARGE SCALE GENOMIC DNA]</scope>
    <source>
        <strain evidence="3 4">HHB9708</strain>
    </source>
</reference>
<protein>
    <recommendedName>
        <fullName evidence="2">Nucleoplasmin-like domain-containing protein</fullName>
    </recommendedName>
</protein>
<organism evidence="3 4">
    <name type="scientific">Sistotremastrum niveocremeum HHB9708</name>
    <dbReference type="NCBI Taxonomy" id="1314777"/>
    <lineage>
        <taxon>Eukaryota</taxon>
        <taxon>Fungi</taxon>
        <taxon>Dikarya</taxon>
        <taxon>Basidiomycota</taxon>
        <taxon>Agaricomycotina</taxon>
        <taxon>Agaricomycetes</taxon>
        <taxon>Sistotremastrales</taxon>
        <taxon>Sistotremastraceae</taxon>
        <taxon>Sertulicium</taxon>
        <taxon>Sertulicium niveocremeum</taxon>
    </lineage>
</organism>
<evidence type="ECO:0000259" key="2">
    <source>
        <dbReference type="Pfam" id="PF17800"/>
    </source>
</evidence>
<keyword evidence="4" id="KW-1185">Reference proteome</keyword>
<sequence>MPSRSLAFWGFDVIPRSSDRLGVPFTADADLHITSVCLTNVQELNPATVYIEHLDMNQMPPDGTTKNCPQRTTAICSLMPNVAMYEKLDLVLRKGEQVTFHIDSLSSRSATLAGYYFQHSEGKRDPTRDSAGPMSNRPQHGKPKRRLSPDAQKTDRNTARRRIGSQAQMNEDPKSLDQIEPSPEHSSIPQSQVDVRNLPAVPTEAPQHASTLSAPVSTGHVSKPEVQEQEEQL</sequence>
<dbReference type="Gene3D" id="2.60.120.340">
    <property type="entry name" value="Nucleoplasmin core domain"/>
    <property type="match status" value="1"/>
</dbReference>
<feature type="compositionally biased region" description="Polar residues" evidence="1">
    <location>
        <begin position="208"/>
        <end position="220"/>
    </location>
</feature>
<dbReference type="Pfam" id="PF17800">
    <property type="entry name" value="NPL"/>
    <property type="match status" value="1"/>
</dbReference>
<feature type="compositionally biased region" description="Polar residues" evidence="1">
    <location>
        <begin position="184"/>
        <end position="194"/>
    </location>
</feature>
<evidence type="ECO:0000256" key="1">
    <source>
        <dbReference type="SAM" id="MobiDB-lite"/>
    </source>
</evidence>
<feature type="region of interest" description="Disordered" evidence="1">
    <location>
        <begin position="119"/>
        <end position="233"/>
    </location>
</feature>
<proteinExistence type="predicted"/>
<dbReference type="EMBL" id="KV419497">
    <property type="protein sequence ID" value="KZS86459.1"/>
    <property type="molecule type" value="Genomic_DNA"/>
</dbReference>